<comment type="caution">
    <text evidence="4">The sequence shown here is derived from an EMBL/GenBank/DDBJ whole genome shotgun (WGS) entry which is preliminary data.</text>
</comment>
<organism evidence="4 5">
    <name type="scientific">Kocuria coralli</name>
    <dbReference type="NCBI Taxonomy" id="1461025"/>
    <lineage>
        <taxon>Bacteria</taxon>
        <taxon>Bacillati</taxon>
        <taxon>Actinomycetota</taxon>
        <taxon>Actinomycetes</taxon>
        <taxon>Micrococcales</taxon>
        <taxon>Micrococcaceae</taxon>
        <taxon>Kocuria</taxon>
    </lineage>
</organism>
<keyword evidence="4" id="KW-0808">Transferase</keyword>
<feature type="compositionally biased region" description="Low complexity" evidence="1">
    <location>
        <begin position="285"/>
        <end position="300"/>
    </location>
</feature>
<dbReference type="OrthoDB" id="9765468at2"/>
<dbReference type="InterPro" id="IPR051549">
    <property type="entry name" value="PEP_Utilizing_Enz"/>
</dbReference>
<dbReference type="InterPro" id="IPR013815">
    <property type="entry name" value="ATP_grasp_subdomain_1"/>
</dbReference>
<dbReference type="InterPro" id="IPR036637">
    <property type="entry name" value="Phosphohistidine_dom_sf"/>
</dbReference>
<protein>
    <submittedName>
        <fullName evidence="4">Pyruvate, phosphate dikinase</fullName>
    </submittedName>
</protein>
<feature type="domain" description="PEP-utilising enzyme mobile" evidence="2">
    <location>
        <begin position="329"/>
        <end position="399"/>
    </location>
</feature>
<dbReference type="Gene3D" id="3.30.1490.20">
    <property type="entry name" value="ATP-grasp fold, A domain"/>
    <property type="match status" value="2"/>
</dbReference>
<dbReference type="AlphaFoldDB" id="A0A5J5KVF0"/>
<dbReference type="GO" id="GO:0016301">
    <property type="term" value="F:kinase activity"/>
    <property type="evidence" value="ECO:0007669"/>
    <property type="project" value="UniProtKB-KW"/>
</dbReference>
<dbReference type="Gene3D" id="3.50.30.10">
    <property type="entry name" value="Phosphohistidine domain"/>
    <property type="match status" value="1"/>
</dbReference>
<evidence type="ECO:0000313" key="5">
    <source>
        <dbReference type="Proteomes" id="UP000325957"/>
    </source>
</evidence>
<keyword evidence="4" id="KW-0670">Pyruvate</keyword>
<dbReference type="Proteomes" id="UP000325957">
    <property type="component" value="Unassembled WGS sequence"/>
</dbReference>
<keyword evidence="4" id="KW-0418">Kinase</keyword>
<dbReference type="Gene3D" id="3.30.470.20">
    <property type="entry name" value="ATP-grasp fold, B domain"/>
    <property type="match status" value="1"/>
</dbReference>
<dbReference type="InterPro" id="IPR002192">
    <property type="entry name" value="PPDK_AMP/ATP-bd"/>
</dbReference>
<evidence type="ECO:0000313" key="4">
    <source>
        <dbReference type="EMBL" id="KAA9393687.1"/>
    </source>
</evidence>
<feature type="region of interest" description="Disordered" evidence="1">
    <location>
        <begin position="272"/>
        <end position="311"/>
    </location>
</feature>
<dbReference type="InterPro" id="IPR008279">
    <property type="entry name" value="PEP-util_enz_mobile_dom"/>
</dbReference>
<dbReference type="SUPFAM" id="SSF52009">
    <property type="entry name" value="Phosphohistidine domain"/>
    <property type="match status" value="1"/>
</dbReference>
<accession>A0A5J5KVF0</accession>
<evidence type="ECO:0000259" key="2">
    <source>
        <dbReference type="Pfam" id="PF00391"/>
    </source>
</evidence>
<keyword evidence="5" id="KW-1185">Reference proteome</keyword>
<reference evidence="4 5" key="1">
    <citation type="submission" date="2019-05" db="EMBL/GenBank/DDBJ databases">
        <title>Kocuria coralli sp. nov., a novel actinobacterium isolated from coral reef seawater.</title>
        <authorList>
            <person name="Li J."/>
        </authorList>
    </citation>
    <scope>NUCLEOTIDE SEQUENCE [LARGE SCALE GENOMIC DNA]</scope>
    <source>
        <strain evidence="4 5">SCSIO 13007</strain>
    </source>
</reference>
<dbReference type="PANTHER" id="PTHR43615:SF1">
    <property type="entry name" value="PPDK_N DOMAIN-CONTAINING PROTEIN"/>
    <property type="match status" value="1"/>
</dbReference>
<name>A0A5J5KVF0_9MICC</name>
<dbReference type="PANTHER" id="PTHR43615">
    <property type="entry name" value="PHOSPHOENOLPYRUVATE SYNTHASE-RELATED"/>
    <property type="match status" value="1"/>
</dbReference>
<dbReference type="RefSeq" id="WP_158034330.1">
    <property type="nucleotide sequence ID" value="NZ_ML708621.1"/>
</dbReference>
<evidence type="ECO:0000256" key="1">
    <source>
        <dbReference type="SAM" id="MobiDB-lite"/>
    </source>
</evidence>
<evidence type="ECO:0000259" key="3">
    <source>
        <dbReference type="Pfam" id="PF01326"/>
    </source>
</evidence>
<dbReference type="GO" id="GO:0005524">
    <property type="term" value="F:ATP binding"/>
    <property type="evidence" value="ECO:0007669"/>
    <property type="project" value="InterPro"/>
</dbReference>
<gene>
    <name evidence="4" type="ORF">FCK90_10910</name>
</gene>
<dbReference type="SUPFAM" id="SSF56059">
    <property type="entry name" value="Glutathione synthetase ATP-binding domain-like"/>
    <property type="match status" value="1"/>
</dbReference>
<dbReference type="Pfam" id="PF01326">
    <property type="entry name" value="PPDK_N"/>
    <property type="match status" value="1"/>
</dbReference>
<proteinExistence type="predicted"/>
<sequence length="404" mass="41037">MILTLQEAAAGTCGGKAAVLAALLREGLPVPDGFVVPFAAHRSASADPQAPLPRRLRDQVAAALRRLGDSPVAVRSSAANEDTAGASAAGQYESSLAVEGVEGVLEAIGDCWASASSERVAAYRSHAGVHEAGTGSEMAVLVQRHIDAEAAGVMFTPSLPGEPTRIEASWGLGIAVVSGTVSPDAYEVGTDEAVGRVLGHKAMRVDRDRNSPGVITHDVPQRLREEPALADADVVHLASLGARVAGLLGGAQDIEWAVADGRTWLLQARPVTAPLPTGPSRGSLPGDAPASGGTPSSGGTTLHGVPSAQGTATGTACVIRSPSEFGRVRKGSIVICPYTDPAWTPLFTVAGGIVTEVGGALSHAAIVAREYGLPAITGLPRATERIPDGARLTIDGAAGTITIR</sequence>
<dbReference type="EMBL" id="SZWF01000015">
    <property type="protein sequence ID" value="KAA9393687.1"/>
    <property type="molecule type" value="Genomic_DNA"/>
</dbReference>
<dbReference type="Pfam" id="PF00391">
    <property type="entry name" value="PEP-utilizers"/>
    <property type="match status" value="1"/>
</dbReference>
<feature type="domain" description="Pyruvate phosphate dikinase AMP/ATP-binding" evidence="3">
    <location>
        <begin position="49"/>
        <end position="272"/>
    </location>
</feature>